<feature type="transmembrane region" description="Helical" evidence="7">
    <location>
        <begin position="61"/>
        <end position="78"/>
    </location>
</feature>
<keyword evidence="6 7" id="KW-0472">Membrane</keyword>
<comment type="subcellular location">
    <subcellularLocation>
        <location evidence="1 7">Cell membrane</location>
        <topology evidence="1 7">Multi-pass membrane protein</topology>
    </subcellularLocation>
</comment>
<evidence type="ECO:0000259" key="8">
    <source>
        <dbReference type="PROSITE" id="PS50928"/>
    </source>
</evidence>
<dbReference type="InterPro" id="IPR035906">
    <property type="entry name" value="MetI-like_sf"/>
</dbReference>
<feature type="transmembrane region" description="Helical" evidence="7">
    <location>
        <begin position="223"/>
        <end position="240"/>
    </location>
</feature>
<dbReference type="GO" id="GO:0006865">
    <property type="term" value="P:amino acid transport"/>
    <property type="evidence" value="ECO:0007669"/>
    <property type="project" value="TreeGrafter"/>
</dbReference>
<keyword evidence="4 7" id="KW-0812">Transmembrane</keyword>
<evidence type="ECO:0000313" key="10">
    <source>
        <dbReference type="Proteomes" id="UP000279841"/>
    </source>
</evidence>
<organism evidence="9 10">
    <name type="scientific">Thermus thermophilus</name>
    <dbReference type="NCBI Taxonomy" id="274"/>
    <lineage>
        <taxon>Bacteria</taxon>
        <taxon>Thermotogati</taxon>
        <taxon>Deinococcota</taxon>
        <taxon>Deinococci</taxon>
        <taxon>Thermales</taxon>
        <taxon>Thermaceae</taxon>
        <taxon>Thermus</taxon>
    </lineage>
</organism>
<keyword evidence="2 7" id="KW-0813">Transport</keyword>
<dbReference type="GO" id="GO:0022857">
    <property type="term" value="F:transmembrane transporter activity"/>
    <property type="evidence" value="ECO:0007669"/>
    <property type="project" value="InterPro"/>
</dbReference>
<dbReference type="Proteomes" id="UP000279841">
    <property type="component" value="Plasmid 4"/>
</dbReference>
<proteinExistence type="inferred from homology"/>
<dbReference type="PANTHER" id="PTHR30614">
    <property type="entry name" value="MEMBRANE COMPONENT OF AMINO ACID ABC TRANSPORTER"/>
    <property type="match status" value="1"/>
</dbReference>
<feature type="transmembrane region" description="Helical" evidence="7">
    <location>
        <begin position="114"/>
        <end position="138"/>
    </location>
</feature>
<keyword evidence="3" id="KW-1003">Cell membrane</keyword>
<reference evidence="9 10" key="1">
    <citation type="submission" date="2018-10" db="EMBL/GenBank/DDBJ databases">
        <authorList>
            <person name="Peiro R."/>
            <person name="Begona"/>
            <person name="Cbmso G."/>
            <person name="Lopez M."/>
            <person name="Gonzalez S."/>
            <person name="Sacristan E."/>
            <person name="Castillo E."/>
        </authorList>
    </citation>
    <scope>NUCLEOTIDE SEQUENCE [LARGE SCALE GENOMIC DNA]</scope>
    <source>
        <strain evidence="9">TTHNAR1</strain>
        <plasmid evidence="10">4</plasmid>
    </source>
</reference>
<evidence type="ECO:0000256" key="6">
    <source>
        <dbReference type="ARBA" id="ARBA00023136"/>
    </source>
</evidence>
<dbReference type="InterPro" id="IPR010065">
    <property type="entry name" value="AA_ABC_transptr_permease_3TM"/>
</dbReference>
<accession>A0A3P4AVW7</accession>
<dbReference type="NCBIfam" id="TIGR01726">
    <property type="entry name" value="HEQRo_perm_3TM"/>
    <property type="match status" value="1"/>
</dbReference>
<dbReference type="EMBL" id="LR027520">
    <property type="protein sequence ID" value="VCU54624.1"/>
    <property type="molecule type" value="Genomic_DNA"/>
</dbReference>
<keyword evidence="9" id="KW-0614">Plasmid</keyword>
<evidence type="ECO:0000256" key="3">
    <source>
        <dbReference type="ARBA" id="ARBA00022475"/>
    </source>
</evidence>
<evidence type="ECO:0000256" key="2">
    <source>
        <dbReference type="ARBA" id="ARBA00022448"/>
    </source>
</evidence>
<feature type="domain" description="ABC transmembrane type-1" evidence="8">
    <location>
        <begin position="114"/>
        <end position="308"/>
    </location>
</feature>
<geneLocation type="plasmid" evidence="9 10">
    <name>4</name>
</geneLocation>
<feature type="transmembrane region" description="Helical" evidence="7">
    <location>
        <begin position="159"/>
        <end position="177"/>
    </location>
</feature>
<feature type="transmembrane region" description="Helical" evidence="7">
    <location>
        <begin position="260"/>
        <end position="277"/>
    </location>
</feature>
<evidence type="ECO:0000256" key="4">
    <source>
        <dbReference type="ARBA" id="ARBA00022692"/>
    </source>
</evidence>
<feature type="transmembrane region" description="Helical" evidence="7">
    <location>
        <begin position="183"/>
        <end position="202"/>
    </location>
</feature>
<dbReference type="GO" id="GO:0043190">
    <property type="term" value="C:ATP-binding cassette (ABC) transporter complex"/>
    <property type="evidence" value="ECO:0007669"/>
    <property type="project" value="InterPro"/>
</dbReference>
<keyword evidence="5 7" id="KW-1133">Transmembrane helix</keyword>
<dbReference type="InterPro" id="IPR000515">
    <property type="entry name" value="MetI-like"/>
</dbReference>
<comment type="similarity">
    <text evidence="7">Belongs to the binding-protein-dependent transport system permease family.</text>
</comment>
<feature type="transmembrane region" description="Helical" evidence="7">
    <location>
        <begin position="289"/>
        <end position="307"/>
    </location>
</feature>
<evidence type="ECO:0000256" key="7">
    <source>
        <dbReference type="RuleBase" id="RU363032"/>
    </source>
</evidence>
<dbReference type="PROSITE" id="PS50928">
    <property type="entry name" value="ABC_TM1"/>
    <property type="match status" value="1"/>
</dbReference>
<evidence type="ECO:0000313" key="9">
    <source>
        <dbReference type="EMBL" id="VCU54624.1"/>
    </source>
</evidence>
<evidence type="ECO:0000256" key="5">
    <source>
        <dbReference type="ARBA" id="ARBA00022989"/>
    </source>
</evidence>
<dbReference type="RefSeq" id="WP_124105572.1">
    <property type="nucleotide sequence ID" value="NZ_LR027520.1"/>
</dbReference>
<evidence type="ECO:0000256" key="1">
    <source>
        <dbReference type="ARBA" id="ARBA00004651"/>
    </source>
</evidence>
<feature type="transmembrane region" description="Helical" evidence="7">
    <location>
        <begin position="90"/>
        <end position="108"/>
    </location>
</feature>
<dbReference type="PANTHER" id="PTHR30614:SF41">
    <property type="entry name" value="INNER MEMBRANE AMINO-ACID ABC TRANSPORTER PERMEASE PROTEIN YHDY"/>
    <property type="match status" value="1"/>
</dbReference>
<name>A0A3P4AVW7_THETH</name>
<protein>
    <submittedName>
        <fullName evidence="9">Inner membrane amino-acid ABC transporter permease protein YhdY</fullName>
    </submittedName>
</protein>
<dbReference type="AlphaFoldDB" id="A0A3P4AVW7"/>
<dbReference type="Pfam" id="PF00528">
    <property type="entry name" value="BPD_transp_1"/>
    <property type="match status" value="1"/>
</dbReference>
<dbReference type="InterPro" id="IPR043429">
    <property type="entry name" value="ArtM/GltK/GlnP/TcyL/YhdX-like"/>
</dbReference>
<dbReference type="SUPFAM" id="SSF161098">
    <property type="entry name" value="MetI-like"/>
    <property type="match status" value="1"/>
</dbReference>
<gene>
    <name evidence="9" type="primary">yhdY</name>
    <name evidence="9" type="ORF">TTHNP4_00032</name>
</gene>
<dbReference type="Gene3D" id="1.10.3720.10">
    <property type="entry name" value="MetI-like"/>
    <property type="match status" value="1"/>
</dbReference>
<sequence length="320" mass="34467">MRLIRALFGSPGNALLTLFLLALLYALGKALLLWALGAQWWVVTENLRYFFVGQLPPELTWRAWVTLLAGLVALAGWLGRLGILPLPKAGWVLVVGIGAGVLALPLPVTLWSGLFLSLLLSLSAMALAFPLGVALAFARQSRLVGLRLLAIAYIEAVRGVPLVSLLFLAFVTLPLFLPEGFRLPQVVRALLAFTLFAAAYLAENVRGGLQAVPKGQWEAAYSLGLSPFQAALYVVLPQALRAVVPALVGQFISLFKDTSLVALIGILDLMGVARAVLANPRNVGLEREVYLFLAVVYLVVSGAFSYVGRLVERRMGLGVR</sequence>
<dbReference type="CDD" id="cd06261">
    <property type="entry name" value="TM_PBP2"/>
    <property type="match status" value="1"/>
</dbReference>